<feature type="transmembrane region" description="Helical" evidence="10">
    <location>
        <begin position="233"/>
        <end position="256"/>
    </location>
</feature>
<proteinExistence type="inferred from homology"/>
<evidence type="ECO:0000256" key="6">
    <source>
        <dbReference type="ARBA" id="ARBA00022824"/>
    </source>
</evidence>
<protein>
    <recommendedName>
        <fullName evidence="3">Protein BIG1</fullName>
    </recommendedName>
</protein>
<evidence type="ECO:0000256" key="1">
    <source>
        <dbReference type="ARBA" id="ARBA00004115"/>
    </source>
</evidence>
<evidence type="ECO:0000256" key="9">
    <source>
        <dbReference type="ARBA" id="ARBA00023316"/>
    </source>
</evidence>
<keyword evidence="4 10" id="KW-0812">Transmembrane</keyword>
<comment type="similarity">
    <text evidence="2">Belongs to the BIG1 family.</text>
</comment>
<organism evidence="13 14">
    <name type="scientific">Coniochaeta hoffmannii</name>
    <dbReference type="NCBI Taxonomy" id="91930"/>
    <lineage>
        <taxon>Eukaryota</taxon>
        <taxon>Fungi</taxon>
        <taxon>Dikarya</taxon>
        <taxon>Ascomycota</taxon>
        <taxon>Pezizomycotina</taxon>
        <taxon>Sordariomycetes</taxon>
        <taxon>Sordariomycetidae</taxon>
        <taxon>Coniochaetales</taxon>
        <taxon>Coniochaetaceae</taxon>
        <taxon>Coniochaeta</taxon>
    </lineage>
</organism>
<evidence type="ECO:0000256" key="2">
    <source>
        <dbReference type="ARBA" id="ARBA00008203"/>
    </source>
</evidence>
<comment type="caution">
    <text evidence="13">The sequence shown here is derived from an EMBL/GenBank/DDBJ whole genome shotgun (WGS) entry which is preliminary data.</text>
</comment>
<evidence type="ECO:0000313" key="14">
    <source>
        <dbReference type="Proteomes" id="UP001174691"/>
    </source>
</evidence>
<evidence type="ECO:0000256" key="7">
    <source>
        <dbReference type="ARBA" id="ARBA00022989"/>
    </source>
</evidence>
<dbReference type="Proteomes" id="UP001174691">
    <property type="component" value="Unassembled WGS sequence"/>
</dbReference>
<evidence type="ECO:0000259" key="12">
    <source>
        <dbReference type="Pfam" id="PF20520"/>
    </source>
</evidence>
<evidence type="ECO:0000256" key="4">
    <source>
        <dbReference type="ARBA" id="ARBA00022692"/>
    </source>
</evidence>
<comment type="subcellular location">
    <subcellularLocation>
        <location evidence="1">Endoplasmic reticulum membrane</location>
        <topology evidence="1">Single-pass type I membrane protein</topology>
    </subcellularLocation>
</comment>
<keyword evidence="6" id="KW-0256">Endoplasmic reticulum</keyword>
<dbReference type="InterPro" id="IPR046756">
    <property type="entry name" value="VAS1/VOA1_TM"/>
</dbReference>
<dbReference type="AlphaFoldDB" id="A0AA38VRC6"/>
<gene>
    <name evidence="13" type="ORF">NKR19_g3474</name>
</gene>
<evidence type="ECO:0000256" key="11">
    <source>
        <dbReference type="SAM" id="SignalP"/>
    </source>
</evidence>
<keyword evidence="7 10" id="KW-1133">Transmembrane helix</keyword>
<dbReference type="EMBL" id="JANBVN010000039">
    <property type="protein sequence ID" value="KAJ9158301.1"/>
    <property type="molecule type" value="Genomic_DNA"/>
</dbReference>
<dbReference type="PANTHER" id="PTHR28285">
    <property type="entry name" value="PROTEIN BIG1"/>
    <property type="match status" value="1"/>
</dbReference>
<evidence type="ECO:0000313" key="13">
    <source>
        <dbReference type="EMBL" id="KAJ9158301.1"/>
    </source>
</evidence>
<sequence length="282" mass="30453">MRFSIASVLLSSTAAYAFSDTSPFVLLSTSKLDTPPSPPQLQSSKSLTNSLTSLLSSCPTTRYALVSQPNLHAADIRDESDGGKCHMPNLCRAASSAVSAYTVAEVVGQLGSPSLSSIINTACASAGKAVEVTEIELRHLPALRTGLGEKEVDERRGILADNDYELDRLLSTLGDDYTVLLFSDPNEFKAYEPSFVEPMRTDLKRRGEAEPVYVGRRAGNATDNRGLFERYQFFTPGIFMGLIAAFAMLSILYVGLQGLSSLEVSYGAFDKEMGPAAQKKQL</sequence>
<name>A0AA38VRC6_9PEZI</name>
<keyword evidence="9" id="KW-0961">Cell wall biogenesis/degradation</keyword>
<dbReference type="GO" id="GO:0071555">
    <property type="term" value="P:cell wall organization"/>
    <property type="evidence" value="ECO:0007669"/>
    <property type="project" value="UniProtKB-KW"/>
</dbReference>
<keyword evidence="14" id="KW-1185">Reference proteome</keyword>
<reference evidence="13" key="1">
    <citation type="submission" date="2022-07" db="EMBL/GenBank/DDBJ databases">
        <title>Fungi with potential for degradation of polypropylene.</title>
        <authorList>
            <person name="Gostincar C."/>
        </authorList>
    </citation>
    <scope>NUCLEOTIDE SEQUENCE</scope>
    <source>
        <strain evidence="13">EXF-13287</strain>
    </source>
</reference>
<feature type="signal peptide" evidence="11">
    <location>
        <begin position="1"/>
        <end position="19"/>
    </location>
</feature>
<keyword evidence="8 10" id="KW-0472">Membrane</keyword>
<dbReference type="InterPro" id="IPR037654">
    <property type="entry name" value="Big1"/>
</dbReference>
<accession>A0AA38VRC6</accession>
<evidence type="ECO:0000256" key="5">
    <source>
        <dbReference type="ARBA" id="ARBA00022729"/>
    </source>
</evidence>
<dbReference type="GO" id="GO:0005789">
    <property type="term" value="C:endoplasmic reticulum membrane"/>
    <property type="evidence" value="ECO:0007669"/>
    <property type="project" value="UniProtKB-SubCell"/>
</dbReference>
<dbReference type="GO" id="GO:0009272">
    <property type="term" value="P:fungal-type cell wall biogenesis"/>
    <property type="evidence" value="ECO:0007669"/>
    <property type="project" value="TreeGrafter"/>
</dbReference>
<feature type="domain" description="V-type proton ATPase subunit S1/VOA1 transmembrane" evidence="12">
    <location>
        <begin position="232"/>
        <end position="271"/>
    </location>
</feature>
<dbReference type="PANTHER" id="PTHR28285:SF1">
    <property type="entry name" value="PROTEIN BIG1"/>
    <property type="match status" value="1"/>
</dbReference>
<dbReference type="GO" id="GO:0006078">
    <property type="term" value="P:(1-&gt;6)-beta-D-glucan biosynthetic process"/>
    <property type="evidence" value="ECO:0007669"/>
    <property type="project" value="TreeGrafter"/>
</dbReference>
<evidence type="ECO:0000256" key="10">
    <source>
        <dbReference type="SAM" id="Phobius"/>
    </source>
</evidence>
<keyword evidence="5 11" id="KW-0732">Signal</keyword>
<evidence type="ECO:0000256" key="3">
    <source>
        <dbReference type="ARBA" id="ARBA00022089"/>
    </source>
</evidence>
<evidence type="ECO:0000256" key="8">
    <source>
        <dbReference type="ARBA" id="ARBA00023136"/>
    </source>
</evidence>
<dbReference type="Pfam" id="PF20520">
    <property type="entry name" value="Ac45-VOA1_TM"/>
    <property type="match status" value="1"/>
</dbReference>
<feature type="chain" id="PRO_5041406548" description="Protein BIG1" evidence="11">
    <location>
        <begin position="20"/>
        <end position="282"/>
    </location>
</feature>